<dbReference type="PROSITE" id="PS51294">
    <property type="entry name" value="HTH_MYB"/>
    <property type="match status" value="1"/>
</dbReference>
<dbReference type="Ensembl" id="ENSPKIT00000002971.1">
    <property type="protein sequence ID" value="ENSPKIP00000022312.1"/>
    <property type="gene ID" value="ENSPKIG00000006368.1"/>
</dbReference>
<dbReference type="FunFam" id="1.10.10.60:FF:000129">
    <property type="entry name" value="Telomeric repeat-binding factor 2"/>
    <property type="match status" value="1"/>
</dbReference>
<keyword evidence="7" id="KW-0238">DNA-binding</keyword>
<dbReference type="PROSITE" id="PS50090">
    <property type="entry name" value="MYB_LIKE"/>
    <property type="match status" value="1"/>
</dbReference>
<reference evidence="13" key="1">
    <citation type="submission" date="2025-08" db="UniProtKB">
        <authorList>
            <consortium name="Ensembl"/>
        </authorList>
    </citation>
    <scope>IDENTIFICATION</scope>
</reference>
<dbReference type="GO" id="GO:0032210">
    <property type="term" value="P:regulation of telomere maintenance via telomerase"/>
    <property type="evidence" value="ECO:0007669"/>
    <property type="project" value="TreeGrafter"/>
</dbReference>
<name>A0A3B3RUW0_9TELE</name>
<feature type="compositionally biased region" description="Basic and acidic residues" evidence="10">
    <location>
        <begin position="426"/>
        <end position="435"/>
    </location>
</feature>
<dbReference type="PANTHER" id="PTHR46833:SF1">
    <property type="entry name" value="TELOMERIC REPEAT-BINDING FACTOR 2"/>
    <property type="match status" value="1"/>
</dbReference>
<dbReference type="InterPro" id="IPR030657">
    <property type="entry name" value="TERF2"/>
</dbReference>
<evidence type="ECO:0000313" key="13">
    <source>
        <dbReference type="Ensembl" id="ENSPKIP00000022312.1"/>
    </source>
</evidence>
<keyword evidence="2" id="KW-0158">Chromosome</keyword>
<keyword evidence="6" id="KW-0779">Telomere</keyword>
<dbReference type="SMART" id="SM00717">
    <property type="entry name" value="SANT"/>
    <property type="match status" value="1"/>
</dbReference>
<dbReference type="GO" id="GO:0003691">
    <property type="term" value="F:double-stranded telomeric DNA binding"/>
    <property type="evidence" value="ECO:0007669"/>
    <property type="project" value="TreeGrafter"/>
</dbReference>
<feature type="compositionally biased region" description="Polar residues" evidence="10">
    <location>
        <begin position="347"/>
        <end position="361"/>
    </location>
</feature>
<dbReference type="InterPro" id="IPR013867">
    <property type="entry name" value="Telomere_rpt-bd_fac_dimer_dom"/>
</dbReference>
<accession>A0A3B3RUW0</accession>
<dbReference type="Gene3D" id="1.25.40.210">
    <property type="entry name" value="Telomere repeat-binding factor, dimerisation domain"/>
    <property type="match status" value="1"/>
</dbReference>
<dbReference type="STRING" id="1676925.ENSPKIP00000022312"/>
<evidence type="ECO:0000256" key="6">
    <source>
        <dbReference type="ARBA" id="ARBA00022895"/>
    </source>
</evidence>
<evidence type="ECO:0000256" key="4">
    <source>
        <dbReference type="ARBA" id="ARBA00022553"/>
    </source>
</evidence>
<dbReference type="GO" id="GO:0070198">
    <property type="term" value="P:protein localization to chromosome, telomeric region"/>
    <property type="evidence" value="ECO:0007669"/>
    <property type="project" value="TreeGrafter"/>
</dbReference>
<dbReference type="GO" id="GO:0003720">
    <property type="term" value="F:telomerase activity"/>
    <property type="evidence" value="ECO:0007669"/>
    <property type="project" value="TreeGrafter"/>
</dbReference>
<evidence type="ECO:0000313" key="14">
    <source>
        <dbReference type="Proteomes" id="UP000261540"/>
    </source>
</evidence>
<evidence type="ECO:0000256" key="1">
    <source>
        <dbReference type="ARBA" id="ARBA00004574"/>
    </source>
</evidence>
<feature type="region of interest" description="Disordered" evidence="10">
    <location>
        <begin position="290"/>
        <end position="508"/>
    </location>
</feature>
<dbReference type="InterPro" id="IPR017357">
    <property type="entry name" value="TERF1/2"/>
</dbReference>
<dbReference type="PANTHER" id="PTHR46833">
    <property type="entry name" value="TELOMERIC REPEAT-BINDING FACTOR 2 TERF2"/>
    <property type="match status" value="1"/>
</dbReference>
<feature type="domain" description="HTH myb-type" evidence="12">
    <location>
        <begin position="510"/>
        <end position="562"/>
    </location>
</feature>
<proteinExistence type="predicted"/>
<evidence type="ECO:0000259" key="11">
    <source>
        <dbReference type="PROSITE" id="PS50090"/>
    </source>
</evidence>
<dbReference type="GO" id="GO:1905839">
    <property type="term" value="P:negative regulation of telomeric D-loop disassembly"/>
    <property type="evidence" value="ECO:0007669"/>
    <property type="project" value="TreeGrafter"/>
</dbReference>
<dbReference type="GO" id="GO:0005654">
    <property type="term" value="C:nucleoplasm"/>
    <property type="evidence" value="ECO:0007669"/>
    <property type="project" value="UniProtKB-ARBA"/>
</dbReference>
<evidence type="ECO:0000256" key="2">
    <source>
        <dbReference type="ARBA" id="ARBA00022454"/>
    </source>
</evidence>
<keyword evidence="14" id="KW-1185">Reference proteome</keyword>
<dbReference type="Pfam" id="PF08558">
    <property type="entry name" value="TRF"/>
    <property type="match status" value="1"/>
</dbReference>
<keyword evidence="4" id="KW-0597">Phosphoprotein</keyword>
<evidence type="ECO:0000256" key="3">
    <source>
        <dbReference type="ARBA" id="ARBA00022499"/>
    </source>
</evidence>
<dbReference type="GO" id="GO:0061820">
    <property type="term" value="P:telomeric D-loop disassembly"/>
    <property type="evidence" value="ECO:0007669"/>
    <property type="project" value="TreeGrafter"/>
</dbReference>
<keyword evidence="5" id="KW-0832">Ubl conjugation</keyword>
<dbReference type="InterPro" id="IPR001005">
    <property type="entry name" value="SANT/Myb"/>
</dbReference>
<dbReference type="GO" id="GO:0031627">
    <property type="term" value="P:telomeric loop formation"/>
    <property type="evidence" value="ECO:0007669"/>
    <property type="project" value="TreeGrafter"/>
</dbReference>
<keyword evidence="9" id="KW-0131">Cell cycle</keyword>
<dbReference type="Pfam" id="PF00249">
    <property type="entry name" value="Myb_DNA-binding"/>
    <property type="match status" value="1"/>
</dbReference>
<keyword evidence="8" id="KW-0539">Nucleus</keyword>
<dbReference type="Proteomes" id="UP000261540">
    <property type="component" value="Unplaced"/>
</dbReference>
<evidence type="ECO:0000256" key="7">
    <source>
        <dbReference type="ARBA" id="ARBA00023125"/>
    </source>
</evidence>
<organism evidence="13 14">
    <name type="scientific">Paramormyrops kingsleyae</name>
    <dbReference type="NCBI Taxonomy" id="1676925"/>
    <lineage>
        <taxon>Eukaryota</taxon>
        <taxon>Metazoa</taxon>
        <taxon>Chordata</taxon>
        <taxon>Craniata</taxon>
        <taxon>Vertebrata</taxon>
        <taxon>Euteleostomi</taxon>
        <taxon>Actinopterygii</taxon>
        <taxon>Neopterygii</taxon>
        <taxon>Teleostei</taxon>
        <taxon>Osteoglossocephala</taxon>
        <taxon>Osteoglossomorpha</taxon>
        <taxon>Osteoglossiformes</taxon>
        <taxon>Mormyridae</taxon>
        <taxon>Paramormyrops</taxon>
    </lineage>
</organism>
<evidence type="ECO:0000256" key="9">
    <source>
        <dbReference type="ARBA" id="ARBA00023306"/>
    </source>
</evidence>
<dbReference type="CDD" id="cd11660">
    <property type="entry name" value="SANT_TRF"/>
    <property type="match status" value="1"/>
</dbReference>
<dbReference type="GeneTree" id="ENSGT00940000158316"/>
<dbReference type="InterPro" id="IPR009057">
    <property type="entry name" value="Homeodomain-like_sf"/>
</dbReference>
<dbReference type="GO" id="GO:0031848">
    <property type="term" value="P:protection from non-homologous end joining at telomere"/>
    <property type="evidence" value="ECO:0007669"/>
    <property type="project" value="InterPro"/>
</dbReference>
<dbReference type="Gene3D" id="1.10.10.60">
    <property type="entry name" value="Homeodomain-like"/>
    <property type="match status" value="1"/>
</dbReference>
<dbReference type="GO" id="GO:0098505">
    <property type="term" value="F:G-rich strand telomeric DNA binding"/>
    <property type="evidence" value="ECO:0007669"/>
    <property type="project" value="TreeGrafter"/>
</dbReference>
<dbReference type="AlphaFoldDB" id="A0A3B3RUW0"/>
<dbReference type="SUPFAM" id="SSF63600">
    <property type="entry name" value="Telomeric repeat binding factor (TRF) dimerisation domain"/>
    <property type="match status" value="1"/>
</dbReference>
<feature type="domain" description="Myb-like" evidence="11">
    <location>
        <begin position="510"/>
        <end position="558"/>
    </location>
</feature>
<dbReference type="PIRSF" id="PIRSF038016">
    <property type="entry name" value="Telomere_bd-1_Pin2"/>
    <property type="match status" value="1"/>
</dbReference>
<dbReference type="GO" id="GO:0070187">
    <property type="term" value="C:shelterin complex"/>
    <property type="evidence" value="ECO:0007669"/>
    <property type="project" value="TreeGrafter"/>
</dbReference>
<dbReference type="InterPro" id="IPR017930">
    <property type="entry name" value="Myb_dom"/>
</dbReference>
<reference evidence="13" key="2">
    <citation type="submission" date="2025-09" db="UniProtKB">
        <authorList>
            <consortium name="Ensembl"/>
        </authorList>
    </citation>
    <scope>IDENTIFICATION</scope>
</reference>
<sequence length="563" mass="63344">MAVNENLSRICGQRNDETVDLERMVNRWSLDYYLFSALQAFRDGRYDDFSQIRDIIQNLLVRPFEFSDIGKKKIRVMQFLSRINEGDRLDCIFDSQESCTPLESALSVLESISQEVEVPQQELERVHKSICEMIVVLCLKNGEFEKAEDRLHTYFPEGPTGRGGIFLRLAQQRTSSHHTLEKVTFQQFRQDMLKFSASLFPSSEPFLFKMARKVQTLRPMAADDKVAEPEAVLEPDGVSVRPTEPEDSGTITGPSFLKLRLLKSAFTQLAAEQGLLTTFTELQEALEQELQGESGKCAGNTSPRTPALRAQPPGGAGSPREASQAEMPVQGQQRPYTVSRLVMEPDSQPSELESSASQEETSGGREEHVADQEEHVADQEEHVADQEEHVADQEEHVANQEEHVADQEELAASPQRSPLTRHRTSRRDTYNRRFPDDDEDSSDMSDAPEGLDQDRVARSSPSPGKRSRVLSVVKGAKAEWSDEESLFNSPTKDGSRGCLTGDGSGGRTLKKRWTVEESEWLKTGVAKYGEGSWAQIRSSFPFVGRTPVNIKDRWRTMKKLKMV</sequence>
<evidence type="ECO:0000256" key="8">
    <source>
        <dbReference type="ARBA" id="ARBA00023242"/>
    </source>
</evidence>
<dbReference type="InterPro" id="IPR036507">
    <property type="entry name" value="Telomere_rpt-bd_fac_dimer_sf"/>
</dbReference>
<evidence type="ECO:0000256" key="10">
    <source>
        <dbReference type="SAM" id="MobiDB-lite"/>
    </source>
</evidence>
<dbReference type="OrthoDB" id="608866at2759"/>
<evidence type="ECO:0000259" key="12">
    <source>
        <dbReference type="PROSITE" id="PS51294"/>
    </source>
</evidence>
<keyword evidence="3" id="KW-1017">Isopeptide bond</keyword>
<protein>
    <submittedName>
        <fullName evidence="13">Telomeric repeat binding factor 2</fullName>
    </submittedName>
</protein>
<evidence type="ECO:0000256" key="5">
    <source>
        <dbReference type="ARBA" id="ARBA00022843"/>
    </source>
</evidence>
<dbReference type="GO" id="GO:0042803">
    <property type="term" value="F:protein homodimerization activity"/>
    <property type="evidence" value="ECO:0007669"/>
    <property type="project" value="InterPro"/>
</dbReference>
<dbReference type="GO" id="GO:0032208">
    <property type="term" value="P:negative regulation of telomere maintenance via recombination"/>
    <property type="evidence" value="ECO:0007669"/>
    <property type="project" value="TreeGrafter"/>
</dbReference>
<comment type="subcellular location">
    <subcellularLocation>
        <location evidence="1">Chromosome</location>
        <location evidence="1">Telomere</location>
    </subcellularLocation>
</comment>
<dbReference type="SUPFAM" id="SSF46689">
    <property type="entry name" value="Homeodomain-like"/>
    <property type="match status" value="1"/>
</dbReference>
<feature type="compositionally biased region" description="Basic and acidic residues" evidence="10">
    <location>
        <begin position="362"/>
        <end position="406"/>
    </location>
</feature>